<name>A0ABT3WAH5_9PROT</name>
<organism evidence="2 3">
    <name type="scientific">Bombella saccharophila</name>
    <dbReference type="NCBI Taxonomy" id="2967338"/>
    <lineage>
        <taxon>Bacteria</taxon>
        <taxon>Pseudomonadati</taxon>
        <taxon>Pseudomonadota</taxon>
        <taxon>Alphaproteobacteria</taxon>
        <taxon>Acetobacterales</taxon>
        <taxon>Acetobacteraceae</taxon>
        <taxon>Bombella</taxon>
    </lineage>
</organism>
<sequence>MLNSTNEQPAKTPAQTQYPDRYYAQYDPHAAGPTPVIGWFDVWGYSSLDNVPPLSDLLPLSAEFWADHISQPQTPRAVQDGKIVPYTPPKTLSGQQAELATLTTQKKGMGVYFQPTYASAPVLFPSDDASYANALQQAQVVQLDAWTDGTAWTLADGSSVPMTSDDVTALFKKMAKYRGACQNRSAALNKQLESDLNADLTTDWPDNH</sequence>
<evidence type="ECO:0000259" key="1">
    <source>
        <dbReference type="Pfam" id="PF14301"/>
    </source>
</evidence>
<evidence type="ECO:0000313" key="3">
    <source>
        <dbReference type="Proteomes" id="UP001165648"/>
    </source>
</evidence>
<dbReference type="Pfam" id="PF14301">
    <property type="entry name" value="DUF4376"/>
    <property type="match status" value="1"/>
</dbReference>
<protein>
    <submittedName>
        <fullName evidence="2">DUF4376 domain-containing protein</fullName>
    </submittedName>
</protein>
<dbReference type="Proteomes" id="UP001165648">
    <property type="component" value="Unassembled WGS sequence"/>
</dbReference>
<dbReference type="InterPro" id="IPR025484">
    <property type="entry name" value="DUF4376"/>
</dbReference>
<dbReference type="RefSeq" id="WP_266107148.1">
    <property type="nucleotide sequence ID" value="NZ_JANIDW010000011.1"/>
</dbReference>
<comment type="caution">
    <text evidence="2">The sequence shown here is derived from an EMBL/GenBank/DDBJ whole genome shotgun (WGS) entry which is preliminary data.</text>
</comment>
<evidence type="ECO:0000313" key="2">
    <source>
        <dbReference type="EMBL" id="MCX5615349.1"/>
    </source>
</evidence>
<gene>
    <name evidence="2" type="ORF">NQF64_08890</name>
</gene>
<dbReference type="EMBL" id="JANIDW010000011">
    <property type="protein sequence ID" value="MCX5615349.1"/>
    <property type="molecule type" value="Genomic_DNA"/>
</dbReference>
<reference evidence="2 3" key="1">
    <citation type="submission" date="2022-07" db="EMBL/GenBank/DDBJ databases">
        <title>Bombella genomes.</title>
        <authorList>
            <person name="Harer L."/>
            <person name="Styblova S."/>
            <person name="Ehrmann M."/>
        </authorList>
    </citation>
    <scope>NUCLEOTIDE SEQUENCE [LARGE SCALE GENOMIC DNA]</scope>
    <source>
        <strain evidence="2 3">TMW 2.2558</strain>
    </source>
</reference>
<accession>A0ABT3WAH5</accession>
<proteinExistence type="predicted"/>
<feature type="domain" description="DUF4376" evidence="1">
    <location>
        <begin position="123"/>
        <end position="197"/>
    </location>
</feature>
<keyword evidence="3" id="KW-1185">Reference proteome</keyword>